<dbReference type="AlphaFoldDB" id="A0A6H1ZK43"/>
<evidence type="ECO:0000313" key="1">
    <source>
        <dbReference type="EMBL" id="QJA48293.1"/>
    </source>
</evidence>
<sequence>MPRPIKTIRFRCPKCRVEYMGEQEATRPWPMDRVNWRFCEPHRRELFYNDHYRHTLPDYDMEPLGTSKHLIGVN</sequence>
<dbReference type="EMBL" id="MT144600">
    <property type="protein sequence ID" value="QJH94437.1"/>
    <property type="molecule type" value="Genomic_DNA"/>
</dbReference>
<name>A0A6H1ZK43_9ZZZZ</name>
<dbReference type="EMBL" id="MT144078">
    <property type="protein sequence ID" value="QJA48293.1"/>
    <property type="molecule type" value="Genomic_DNA"/>
</dbReference>
<gene>
    <name evidence="1" type="ORF">TM448A00891_0028</name>
    <name evidence="2" type="ORF">TM448B00218_0080</name>
</gene>
<reference evidence="1" key="1">
    <citation type="submission" date="2020-03" db="EMBL/GenBank/DDBJ databases">
        <title>The deep terrestrial virosphere.</title>
        <authorList>
            <person name="Holmfeldt K."/>
            <person name="Nilsson E."/>
            <person name="Simone D."/>
            <person name="Lopez-Fernandez M."/>
            <person name="Wu X."/>
            <person name="de Brujin I."/>
            <person name="Lundin D."/>
            <person name="Andersson A."/>
            <person name="Bertilsson S."/>
            <person name="Dopson M."/>
        </authorList>
    </citation>
    <scope>NUCLEOTIDE SEQUENCE</scope>
    <source>
        <strain evidence="1">TM448A00891</strain>
        <strain evidence="2">TM448B00218</strain>
    </source>
</reference>
<organism evidence="1">
    <name type="scientific">viral metagenome</name>
    <dbReference type="NCBI Taxonomy" id="1070528"/>
    <lineage>
        <taxon>unclassified sequences</taxon>
        <taxon>metagenomes</taxon>
        <taxon>organismal metagenomes</taxon>
    </lineage>
</organism>
<evidence type="ECO:0000313" key="2">
    <source>
        <dbReference type="EMBL" id="QJH94437.1"/>
    </source>
</evidence>
<accession>A0A6H1ZK43</accession>
<protein>
    <submittedName>
        <fullName evidence="1">Uncharacterized protein</fullName>
    </submittedName>
</protein>
<proteinExistence type="predicted"/>